<keyword evidence="5 8" id="KW-0560">Oxidoreductase</keyword>
<dbReference type="AlphaFoldDB" id="A0A9X6NEP9"/>
<evidence type="ECO:0000256" key="1">
    <source>
        <dbReference type="ARBA" id="ARBA00004701"/>
    </source>
</evidence>
<evidence type="ECO:0000256" key="8">
    <source>
        <dbReference type="PIRNR" id="PIRNR000124"/>
    </source>
</evidence>
<organism evidence="12 13">
    <name type="scientific">Hypsibius exemplaris</name>
    <name type="common">Freshwater tardigrade</name>
    <dbReference type="NCBI Taxonomy" id="2072580"/>
    <lineage>
        <taxon>Eukaryota</taxon>
        <taxon>Metazoa</taxon>
        <taxon>Ecdysozoa</taxon>
        <taxon>Tardigrada</taxon>
        <taxon>Eutardigrada</taxon>
        <taxon>Parachela</taxon>
        <taxon>Hypsibioidea</taxon>
        <taxon>Hypsibiidae</taxon>
        <taxon>Hypsibius</taxon>
    </lineage>
</organism>
<dbReference type="PANTHER" id="PTHR11374">
    <property type="entry name" value="UDP-GLUCOSE DEHYDROGENASE/UDP-MANNAC DEHYDROGENASE"/>
    <property type="match status" value="1"/>
</dbReference>
<dbReference type="InterPro" id="IPR014026">
    <property type="entry name" value="UDP-Glc/GDP-Man_DH_dimer"/>
</dbReference>
<feature type="binding site" evidence="10">
    <location>
        <position position="345"/>
    </location>
    <ligand>
        <name>NAD(+)</name>
        <dbReference type="ChEBI" id="CHEBI:57540"/>
    </ligand>
</feature>
<comment type="similarity">
    <text evidence="2 8">Belongs to the UDP-glucose/GDP-mannose dehydrogenase family.</text>
</comment>
<evidence type="ECO:0000256" key="7">
    <source>
        <dbReference type="ARBA" id="ARBA00047473"/>
    </source>
</evidence>
<dbReference type="FunFam" id="3.40.50.720:FF:000032">
    <property type="entry name" value="UDP-glucose 6-dehydrogenase"/>
    <property type="match status" value="1"/>
</dbReference>
<reference evidence="13" key="1">
    <citation type="submission" date="2017-01" db="EMBL/GenBank/DDBJ databases">
        <title>Comparative genomics of anhydrobiosis in the tardigrade Hypsibius dujardini.</title>
        <authorList>
            <person name="Yoshida Y."/>
            <person name="Koutsovoulos G."/>
            <person name="Laetsch D."/>
            <person name="Stevens L."/>
            <person name="Kumar S."/>
            <person name="Horikawa D."/>
            <person name="Ishino K."/>
            <person name="Komine S."/>
            <person name="Tomita M."/>
            <person name="Blaxter M."/>
            <person name="Arakawa K."/>
        </authorList>
    </citation>
    <scope>NUCLEOTIDE SEQUENCE [LARGE SCALE GENOMIC DNA]</scope>
    <source>
        <strain evidence="13">Z151</strain>
    </source>
</reference>
<dbReference type="PIRSF" id="PIRSF500133">
    <property type="entry name" value="UDPglc_DH_euk"/>
    <property type="match status" value="1"/>
</dbReference>
<dbReference type="Proteomes" id="UP000192578">
    <property type="component" value="Unassembled WGS sequence"/>
</dbReference>
<feature type="binding site" evidence="10">
    <location>
        <begin position="275"/>
        <end position="278"/>
    </location>
    <ligand>
        <name>NAD(+)</name>
        <dbReference type="ChEBI" id="CHEBI:57540"/>
    </ligand>
</feature>
<feature type="binding site" evidence="10">
    <location>
        <begin position="129"/>
        <end position="130"/>
    </location>
    <ligand>
        <name>NAD(+)</name>
        <dbReference type="ChEBI" id="CHEBI:57540"/>
    </ligand>
</feature>
<dbReference type="InterPro" id="IPR001732">
    <property type="entry name" value="UDP-Glc/GDP-Man_DH_N"/>
</dbReference>
<dbReference type="InterPro" id="IPR014027">
    <property type="entry name" value="UDP-Glc/GDP-Man_DH_C"/>
</dbReference>
<dbReference type="GO" id="GO:0003979">
    <property type="term" value="F:UDP-glucose 6-dehydrogenase activity"/>
    <property type="evidence" value="ECO:0007669"/>
    <property type="project" value="UniProtKB-EC"/>
</dbReference>
<dbReference type="EC" id="1.1.1.22" evidence="3 8"/>
<dbReference type="GO" id="GO:0005634">
    <property type="term" value="C:nucleus"/>
    <property type="evidence" value="ECO:0007669"/>
    <property type="project" value="TreeGrafter"/>
</dbReference>
<dbReference type="GO" id="GO:0006024">
    <property type="term" value="P:glycosaminoglycan biosynthetic process"/>
    <property type="evidence" value="ECO:0007669"/>
    <property type="project" value="TreeGrafter"/>
</dbReference>
<dbReference type="Pfam" id="PF03721">
    <property type="entry name" value="UDPG_MGDP_dh_N"/>
    <property type="match status" value="1"/>
</dbReference>
<comment type="function">
    <text evidence="8">Involved in the biosynthesis of glycosaminoglycans; hyaluronan, chondroitin sulfate, and heparan sulfate.</text>
</comment>
<comment type="caution">
    <text evidence="12">The sequence shown here is derived from an EMBL/GenBank/DDBJ whole genome shotgun (WGS) entry which is preliminary data.</text>
</comment>
<dbReference type="PANTHER" id="PTHR11374:SF3">
    <property type="entry name" value="UDP-GLUCOSE 6-DEHYDROGENASE"/>
    <property type="match status" value="1"/>
</dbReference>
<dbReference type="Pfam" id="PF00984">
    <property type="entry name" value="UDPG_MGDP_dh"/>
    <property type="match status" value="1"/>
</dbReference>
<dbReference type="FunFam" id="1.20.5.100:FF:000001">
    <property type="entry name" value="UDP-glucose 6-dehydrogenase"/>
    <property type="match status" value="1"/>
</dbReference>
<feature type="binding site" evidence="10">
    <location>
        <begin position="88"/>
        <end position="92"/>
    </location>
    <ligand>
        <name>NAD(+)</name>
        <dbReference type="ChEBI" id="CHEBI:57540"/>
    </ligand>
</feature>
<feature type="active site" description="Nucleophile" evidence="9">
    <location>
        <position position="275"/>
    </location>
</feature>
<dbReference type="EMBL" id="MTYJ01000273">
    <property type="protein sequence ID" value="OWA52525.1"/>
    <property type="molecule type" value="Genomic_DNA"/>
</dbReference>
<evidence type="ECO:0000256" key="9">
    <source>
        <dbReference type="PIRSR" id="PIRSR500133-1"/>
    </source>
</evidence>
<feature type="binding site" evidence="10">
    <location>
        <position position="35"/>
    </location>
    <ligand>
        <name>NAD(+)</name>
        <dbReference type="ChEBI" id="CHEBI:57540"/>
    </ligand>
</feature>
<feature type="binding site" evidence="10">
    <location>
        <position position="164"/>
    </location>
    <ligand>
        <name>NAD(+)</name>
        <dbReference type="ChEBI" id="CHEBI:57540"/>
    </ligand>
</feature>
<feature type="binding site" evidence="10">
    <location>
        <position position="40"/>
    </location>
    <ligand>
        <name>NAD(+)</name>
        <dbReference type="ChEBI" id="CHEBI:57540"/>
    </ligand>
</feature>
<dbReference type="InterPro" id="IPR017476">
    <property type="entry name" value="UDP-Glc/GDP-Man"/>
</dbReference>
<dbReference type="Pfam" id="PF03720">
    <property type="entry name" value="UDPG_MGDP_dh_C"/>
    <property type="match status" value="1"/>
</dbReference>
<dbReference type="SUPFAM" id="SSF51735">
    <property type="entry name" value="NAD(P)-binding Rossmann-fold domains"/>
    <property type="match status" value="1"/>
</dbReference>
<gene>
    <name evidence="12" type="ORF">BV898_16977</name>
</gene>
<dbReference type="NCBIfam" id="TIGR03026">
    <property type="entry name" value="NDP-sugDHase"/>
    <property type="match status" value="1"/>
</dbReference>
<feature type="binding site" evidence="10">
    <location>
        <begin position="10"/>
        <end position="15"/>
    </location>
    <ligand>
        <name>NAD(+)</name>
        <dbReference type="ChEBI" id="CHEBI:57540"/>
    </ligand>
</feature>
<protein>
    <recommendedName>
        <fullName evidence="4 8">UDP-glucose 6-dehydrogenase</fullName>
        <ecNumber evidence="3 8">1.1.1.22</ecNumber>
    </recommendedName>
</protein>
<sequence>MPIKKICCIGAGYVGGPTSTVIALKCPDIQVWVTDLNAERIRMWNSKDLPIFEPGLGDIVNACRGRNLFFSTEVEKHVADADLIFISVNTPTKAYGVGKGKAPDMTSIESAARMIGRVAMGKKIVVEKSTVPVKAAESIKRILQAAENKNAQFEVLSNPEFLAEGSAVQNLFHPDRVLIGADQTTDGCCAARLLAEIYEAWVPASVILTVNTWSSELAKLYANAMLAQRISSVNAASELCEVTGADVSEVAKAVGMDSRIGSKFLEASIGFGGSCFQKDILSLVYLYEHYGLQNGAEYWRQIIVMNEYQRSRFCRIIVSAMFNTVARKQITIFGFAFKQNTGDTRESSSITVGRYLLEEGARVNIYDPEVLEHVIISDLTTDSTLQETDQGLGMNSLEVKLRDRVTVCHNAYKAAAGSHAIVICTEWDLFKALDYEEIYTSMQKPAFIFDGKMLLNHAALKAIGFEVHCIGKRIQN</sequence>
<evidence type="ECO:0000259" key="11">
    <source>
        <dbReference type="SMART" id="SM00984"/>
    </source>
</evidence>
<comment type="pathway">
    <text evidence="1">Nucleotide-sugar biosynthesis; UDP-alpha-D-glucuronate biosynthesis; UDP-alpha-D-glucuronate from UDP-alpha-D-glucose: step 1/1.</text>
</comment>
<evidence type="ECO:0000256" key="10">
    <source>
        <dbReference type="PIRSR" id="PIRSR500133-3"/>
    </source>
</evidence>
<dbReference type="GO" id="GO:0051287">
    <property type="term" value="F:NAD binding"/>
    <property type="evidence" value="ECO:0007669"/>
    <property type="project" value="InterPro"/>
</dbReference>
<evidence type="ECO:0000313" key="12">
    <source>
        <dbReference type="EMBL" id="OWA52525.1"/>
    </source>
</evidence>
<keyword evidence="6 8" id="KW-0520">NAD</keyword>
<evidence type="ECO:0000256" key="3">
    <source>
        <dbReference type="ARBA" id="ARBA00012954"/>
    </source>
</evidence>
<dbReference type="InterPro" id="IPR036291">
    <property type="entry name" value="NAD(P)-bd_dom_sf"/>
</dbReference>
<proteinExistence type="inferred from homology"/>
<evidence type="ECO:0000256" key="5">
    <source>
        <dbReference type="ARBA" id="ARBA00023002"/>
    </source>
</evidence>
<dbReference type="InterPro" id="IPR008927">
    <property type="entry name" value="6-PGluconate_DH-like_C_sf"/>
</dbReference>
<evidence type="ECO:0000256" key="4">
    <source>
        <dbReference type="ARBA" id="ARBA00015132"/>
    </source>
</evidence>
<dbReference type="OrthoDB" id="5059218at2759"/>
<feature type="domain" description="UDP-glucose/GDP-mannose dehydrogenase C-terminal" evidence="11">
    <location>
        <begin position="331"/>
        <end position="457"/>
    </location>
</feature>
<dbReference type="Gene3D" id="3.40.50.720">
    <property type="entry name" value="NAD(P)-binding Rossmann-like Domain"/>
    <property type="match status" value="2"/>
</dbReference>
<dbReference type="SUPFAM" id="SSF48179">
    <property type="entry name" value="6-phosphogluconate dehydrogenase C-terminal domain-like"/>
    <property type="match status" value="1"/>
</dbReference>
<dbReference type="InterPro" id="IPR028356">
    <property type="entry name" value="UDPglc_DH_euk"/>
</dbReference>
<dbReference type="FunFam" id="3.40.50.720:FF:000114">
    <property type="entry name" value="UDP-glucose 6-dehydrogenase"/>
    <property type="match status" value="1"/>
</dbReference>
<dbReference type="PIRSF" id="PIRSF000124">
    <property type="entry name" value="UDPglc_GDPman_dh"/>
    <property type="match status" value="1"/>
</dbReference>
<evidence type="ECO:0000256" key="6">
    <source>
        <dbReference type="ARBA" id="ARBA00023027"/>
    </source>
</evidence>
<comment type="catalytic activity">
    <reaction evidence="7 8">
        <text>UDP-alpha-D-glucose + 2 NAD(+) + H2O = UDP-alpha-D-glucuronate + 2 NADH + 3 H(+)</text>
        <dbReference type="Rhea" id="RHEA:23596"/>
        <dbReference type="ChEBI" id="CHEBI:15377"/>
        <dbReference type="ChEBI" id="CHEBI:15378"/>
        <dbReference type="ChEBI" id="CHEBI:57540"/>
        <dbReference type="ChEBI" id="CHEBI:57945"/>
        <dbReference type="ChEBI" id="CHEBI:58052"/>
        <dbReference type="ChEBI" id="CHEBI:58885"/>
        <dbReference type="EC" id="1.1.1.22"/>
    </reaction>
</comment>
<name>A0A9X6NEP9_HYPEX</name>
<dbReference type="InterPro" id="IPR036220">
    <property type="entry name" value="UDP-Glc/GDP-Man_DH_C_sf"/>
</dbReference>
<dbReference type="SMART" id="SM00984">
    <property type="entry name" value="UDPG_MGDP_dh_C"/>
    <property type="match status" value="1"/>
</dbReference>
<keyword evidence="13" id="KW-1185">Reference proteome</keyword>
<dbReference type="SUPFAM" id="SSF52413">
    <property type="entry name" value="UDP-glucose/GDP-mannose dehydrogenase C-terminal domain"/>
    <property type="match status" value="1"/>
</dbReference>
<dbReference type="Gene3D" id="1.20.5.100">
    <property type="entry name" value="Cytochrome c1, transmembrane anchor, C-terminal"/>
    <property type="match status" value="1"/>
</dbReference>
<evidence type="ECO:0000313" key="13">
    <source>
        <dbReference type="Proteomes" id="UP000192578"/>
    </source>
</evidence>
<accession>A0A9X6NEP9</accession>
<evidence type="ECO:0000256" key="2">
    <source>
        <dbReference type="ARBA" id="ARBA00006601"/>
    </source>
</evidence>